<evidence type="ECO:0000259" key="3">
    <source>
        <dbReference type="Pfam" id="PF19305"/>
    </source>
</evidence>
<dbReference type="InterPro" id="IPR042188">
    <property type="entry name" value="MmgE/PrpD_sf_2"/>
</dbReference>
<protein>
    <recommendedName>
        <fullName evidence="6">2-methylcitrate dehydratase</fullName>
    </recommendedName>
</protein>
<keyword evidence="5" id="KW-1185">Reference proteome</keyword>
<organism evidence="4 5">
    <name type="scientific">Roseiterribacter gracilis</name>
    <dbReference type="NCBI Taxonomy" id="2812848"/>
    <lineage>
        <taxon>Bacteria</taxon>
        <taxon>Pseudomonadati</taxon>
        <taxon>Pseudomonadota</taxon>
        <taxon>Alphaproteobacteria</taxon>
        <taxon>Rhodospirillales</taxon>
        <taxon>Roseiterribacteraceae</taxon>
        <taxon>Roseiterribacter</taxon>
    </lineage>
</organism>
<name>A0A8S8XI59_9PROT</name>
<gene>
    <name evidence="4" type="ORF">TMPK1_38460</name>
</gene>
<dbReference type="InterPro" id="IPR045336">
    <property type="entry name" value="MmgE_PrpD_N"/>
</dbReference>
<dbReference type="PANTHER" id="PTHR16943:SF8">
    <property type="entry name" value="2-METHYLCITRATE DEHYDRATASE"/>
    <property type="match status" value="1"/>
</dbReference>
<dbReference type="Gene3D" id="1.10.4100.10">
    <property type="entry name" value="2-methylcitrate dehydratase PrpD"/>
    <property type="match status" value="1"/>
</dbReference>
<dbReference type="RefSeq" id="WP_420245166.1">
    <property type="nucleotide sequence ID" value="NZ_BOPV01000001.1"/>
</dbReference>
<dbReference type="EMBL" id="BOPV01000001">
    <property type="protein sequence ID" value="GIL41609.1"/>
    <property type="molecule type" value="Genomic_DNA"/>
</dbReference>
<sequence>MKSEAASGLSAAIAAHVVQTPAASLSADTLHAAKRALLDGLGVMLAASGTSAEIAPFIAQAKAAGDGPCAVLGHDMRTSPIFAALANGSMAHALDYEDAFDAAPCHPNASLLSAVFAIAQADALTSGEELLAAIAIGCDLVCRIGLALRRPMEDGGWYPPPILGAFGAAAAAGRLHRLNQRQMLDSFSLMLTQTCPGEIKYSRDTVLRAVREAFPAQAAVQSTLLAAAGIRGFDAPFEGKAGFFRLYADAHYDPAALLDQLGERYWIERLSFKPWPACRGTHAYIEAAQSMRPIDPDSIVEIIATGGEVQRMLVEPLARKQAPTVAIDAKFSIPFTVAAAFLDADVTLDSFDAASLADPRKRALASRVRFEQRPDTGRDSAQSGVLTVRCADGTERTTSIDIAAGHPDRPLSDTALRVKFADCAARALHPIAPVAAEALADAVFSLEKPDSMRLLMASLR</sequence>
<feature type="domain" description="MmgE/PrpD N-terminal" evidence="2">
    <location>
        <begin position="12"/>
        <end position="249"/>
    </location>
</feature>
<dbReference type="PANTHER" id="PTHR16943">
    <property type="entry name" value="2-METHYLCITRATE DEHYDRATASE-RELATED"/>
    <property type="match status" value="1"/>
</dbReference>
<evidence type="ECO:0000313" key="5">
    <source>
        <dbReference type="Proteomes" id="UP000681075"/>
    </source>
</evidence>
<comment type="similarity">
    <text evidence="1">Belongs to the PrpD family.</text>
</comment>
<dbReference type="InterPro" id="IPR045337">
    <property type="entry name" value="MmgE_PrpD_C"/>
</dbReference>
<comment type="caution">
    <text evidence="4">The sequence shown here is derived from an EMBL/GenBank/DDBJ whole genome shotgun (WGS) entry which is preliminary data.</text>
</comment>
<evidence type="ECO:0000259" key="2">
    <source>
        <dbReference type="Pfam" id="PF03972"/>
    </source>
</evidence>
<proteinExistence type="inferred from homology"/>
<dbReference type="Pfam" id="PF19305">
    <property type="entry name" value="MmgE_PrpD_C"/>
    <property type="match status" value="1"/>
</dbReference>
<reference evidence="4" key="1">
    <citation type="submission" date="2021-02" db="EMBL/GenBank/DDBJ databases">
        <title>Genome sequence of Rhodospirillales sp. strain TMPK1 isolated from soil.</title>
        <authorList>
            <person name="Nakai R."/>
            <person name="Kusada H."/>
            <person name="Tamaki H."/>
        </authorList>
    </citation>
    <scope>NUCLEOTIDE SEQUENCE</scope>
    <source>
        <strain evidence="4">TMPK1</strain>
    </source>
</reference>
<feature type="domain" description="MmgE/PrpD C-terminal" evidence="3">
    <location>
        <begin position="275"/>
        <end position="429"/>
    </location>
</feature>
<dbReference type="AlphaFoldDB" id="A0A8S8XI59"/>
<dbReference type="InterPro" id="IPR036148">
    <property type="entry name" value="MmgE/PrpD_sf"/>
</dbReference>
<dbReference type="InterPro" id="IPR005656">
    <property type="entry name" value="MmgE_PrpD"/>
</dbReference>
<dbReference type="InterPro" id="IPR042183">
    <property type="entry name" value="MmgE/PrpD_sf_1"/>
</dbReference>
<accession>A0A8S8XI59</accession>
<evidence type="ECO:0008006" key="6">
    <source>
        <dbReference type="Google" id="ProtNLM"/>
    </source>
</evidence>
<dbReference type="Proteomes" id="UP000681075">
    <property type="component" value="Unassembled WGS sequence"/>
</dbReference>
<evidence type="ECO:0000313" key="4">
    <source>
        <dbReference type="EMBL" id="GIL41609.1"/>
    </source>
</evidence>
<dbReference type="Gene3D" id="3.30.1330.120">
    <property type="entry name" value="2-methylcitrate dehydratase PrpD"/>
    <property type="match status" value="1"/>
</dbReference>
<dbReference type="GO" id="GO:0016829">
    <property type="term" value="F:lyase activity"/>
    <property type="evidence" value="ECO:0007669"/>
    <property type="project" value="InterPro"/>
</dbReference>
<dbReference type="SUPFAM" id="SSF103378">
    <property type="entry name" value="2-methylcitrate dehydratase PrpD"/>
    <property type="match status" value="1"/>
</dbReference>
<evidence type="ECO:0000256" key="1">
    <source>
        <dbReference type="ARBA" id="ARBA00006174"/>
    </source>
</evidence>
<dbReference type="Pfam" id="PF03972">
    <property type="entry name" value="MmgE_PrpD_N"/>
    <property type="match status" value="1"/>
</dbReference>